<dbReference type="Proteomes" id="UP000241540">
    <property type="component" value="Unassembled WGS sequence"/>
</dbReference>
<protein>
    <submittedName>
        <fullName evidence="1">Uncharacterized protein</fullName>
    </submittedName>
</protein>
<organism evidence="1 2">
    <name type="scientific">Staphylococcus hominis</name>
    <dbReference type="NCBI Taxonomy" id="1290"/>
    <lineage>
        <taxon>Bacteria</taxon>
        <taxon>Bacillati</taxon>
        <taxon>Bacillota</taxon>
        <taxon>Bacilli</taxon>
        <taxon>Bacillales</taxon>
        <taxon>Staphylococcaceae</taxon>
        <taxon>Staphylococcus</taxon>
    </lineage>
</organism>
<name>A0A974KXL3_STAHO</name>
<gene>
    <name evidence="1" type="ORF">BUZ51_06235</name>
</gene>
<evidence type="ECO:0000313" key="2">
    <source>
        <dbReference type="Proteomes" id="UP000241540"/>
    </source>
</evidence>
<reference evidence="1 2" key="1">
    <citation type="journal article" date="2016" name="Front. Microbiol.">
        <title>Comprehensive Phylogenetic Analysis of Bovine Non-aureus Staphylococci Species Based on Whole-Genome Sequencing.</title>
        <authorList>
            <person name="Naushad S."/>
            <person name="Barkema H.W."/>
            <person name="Luby C."/>
            <person name="Condas L.A."/>
            <person name="Nobrega D.B."/>
            <person name="Carson D.A."/>
            <person name="De Buck J."/>
        </authorList>
    </citation>
    <scope>NUCLEOTIDE SEQUENCE [LARGE SCALE GENOMIC DNA]</scope>
    <source>
        <strain evidence="1 2">SNUC 5336</strain>
    </source>
</reference>
<accession>A0A974KXL3</accession>
<evidence type="ECO:0000313" key="1">
    <source>
        <dbReference type="EMBL" id="PTK30812.1"/>
    </source>
</evidence>
<dbReference type="AlphaFoldDB" id="A0A974KXL3"/>
<dbReference type="RefSeq" id="WP_107640187.1">
    <property type="nucleotide sequence ID" value="NZ_PZHX01000010.1"/>
</dbReference>
<sequence length="153" mass="17822">MEYTPKQVIGMLRTYHKDIEMRNRLIAEYRLERNETAVSAAQYGPQSVLPKGNGISNPTQRAAEHLLIKDGTIAKLQKKIDFVDKRSKRVHKNQHIVTLALRLEGHTCQYIANILEVKRTRVQNIINEIAQLMCKDDKEYRLYCAKKNITPRY</sequence>
<comment type="caution">
    <text evidence="1">The sequence shown here is derived from an EMBL/GenBank/DDBJ whole genome shotgun (WGS) entry which is preliminary data.</text>
</comment>
<proteinExistence type="predicted"/>
<dbReference type="EMBL" id="PZHX01000010">
    <property type="protein sequence ID" value="PTK30812.1"/>
    <property type="molecule type" value="Genomic_DNA"/>
</dbReference>